<evidence type="ECO:0000256" key="2">
    <source>
        <dbReference type="ARBA" id="ARBA00012438"/>
    </source>
</evidence>
<feature type="modified residue" description="4-aspartylphosphate" evidence="7">
    <location>
        <position position="64"/>
    </location>
</feature>
<dbReference type="InterPro" id="IPR005467">
    <property type="entry name" value="His_kinase_dom"/>
</dbReference>
<dbReference type="InterPro" id="IPR003594">
    <property type="entry name" value="HATPase_dom"/>
</dbReference>
<dbReference type="EC" id="2.7.13.3" evidence="2"/>
<keyword evidence="4" id="KW-0902">Two-component regulatory system</keyword>
<dbReference type="Pfam" id="PF02518">
    <property type="entry name" value="HATPase_c"/>
    <property type="match status" value="1"/>
</dbReference>
<proteinExistence type="predicted"/>
<keyword evidence="8" id="KW-0175">Coiled coil</keyword>
<dbReference type="SMART" id="SM00448">
    <property type="entry name" value="REC"/>
    <property type="match status" value="1"/>
</dbReference>
<name>A0A7C4RUC7_9BACT</name>
<dbReference type="Gene3D" id="1.10.287.130">
    <property type="match status" value="1"/>
</dbReference>
<dbReference type="Gene3D" id="3.40.50.2300">
    <property type="match status" value="1"/>
</dbReference>
<dbReference type="SUPFAM" id="SSF55874">
    <property type="entry name" value="ATPase domain of HSP90 chaperone/DNA topoisomerase II/histidine kinase"/>
    <property type="match status" value="1"/>
</dbReference>
<dbReference type="InterPro" id="IPR004358">
    <property type="entry name" value="Sig_transdc_His_kin-like_C"/>
</dbReference>
<evidence type="ECO:0000256" key="7">
    <source>
        <dbReference type="PROSITE-ProRule" id="PRU00169"/>
    </source>
</evidence>
<dbReference type="SUPFAM" id="SSF52172">
    <property type="entry name" value="CheY-like"/>
    <property type="match status" value="1"/>
</dbReference>
<feature type="domain" description="Response regulatory" evidence="10">
    <location>
        <begin position="15"/>
        <end position="129"/>
    </location>
</feature>
<dbReference type="InterPro" id="IPR011006">
    <property type="entry name" value="CheY-like_superfamily"/>
</dbReference>
<dbReference type="FunFam" id="3.40.50.2300:FF:000018">
    <property type="entry name" value="DNA-binding transcriptional regulator NtrC"/>
    <property type="match status" value="1"/>
</dbReference>
<evidence type="ECO:0000256" key="8">
    <source>
        <dbReference type="SAM" id="Coils"/>
    </source>
</evidence>
<evidence type="ECO:0000259" key="10">
    <source>
        <dbReference type="PROSITE" id="PS50110"/>
    </source>
</evidence>
<organism evidence="11">
    <name type="scientific">Desulfatirhabdium butyrativorans</name>
    <dbReference type="NCBI Taxonomy" id="340467"/>
    <lineage>
        <taxon>Bacteria</taxon>
        <taxon>Pseudomonadati</taxon>
        <taxon>Thermodesulfobacteriota</taxon>
        <taxon>Desulfobacteria</taxon>
        <taxon>Desulfobacterales</taxon>
        <taxon>Desulfatirhabdiaceae</taxon>
        <taxon>Desulfatirhabdium</taxon>
    </lineage>
</organism>
<keyword evidence="5" id="KW-0805">Transcription regulation</keyword>
<evidence type="ECO:0000259" key="9">
    <source>
        <dbReference type="PROSITE" id="PS50109"/>
    </source>
</evidence>
<dbReference type="PRINTS" id="PR00344">
    <property type="entry name" value="BCTRLSENSOR"/>
</dbReference>
<dbReference type="AlphaFoldDB" id="A0A7C4RUC7"/>
<dbReference type="PROSITE" id="PS50109">
    <property type="entry name" value="HIS_KIN"/>
    <property type="match status" value="1"/>
</dbReference>
<dbReference type="SMART" id="SM00387">
    <property type="entry name" value="HATPase_c"/>
    <property type="match status" value="1"/>
</dbReference>
<dbReference type="PANTHER" id="PTHR43547:SF2">
    <property type="entry name" value="HYBRID SIGNAL TRANSDUCTION HISTIDINE KINASE C"/>
    <property type="match status" value="1"/>
</dbReference>
<sequence length="395" mass="44147">MGQIPKRRLPAMSQNILVVDDESGIRTVLSISLTDMGHRVRLAETADDALHQIEEERPSIVLTDIKMPGMDGIELLKAIKARDPDIEVIMMTGHGDMDLAIQSLKLEATDFITKPIGNDALEIAVRRASDRISMRRQLRQYTERLEQLVEEKTRRLIDAERLAAVGEAISGLSHTIKNIAGGLRGGMFVLERGIDQQDRECLTQGWGMVKGNAEKLYKLAMDLLHYGKAAELHMQWCDPNVPAEQALQAVQDQAAAGGVQIRFERLQTDIRFWMDPDAMATALSNLLYNAIDACMDEGLERTGEVHLSVRIDDRRQEEVCYRIEDTGVGMDAQTLERVFRWFYTTKGSRGTGIGLMTAKRTIEKHGGMLHLESTPGRGTRIEIRIPNKASIGQMG</sequence>
<reference evidence="11" key="1">
    <citation type="journal article" date="2020" name="mSystems">
        <title>Genome- and Community-Level Interaction Insights into Carbon Utilization and Element Cycling Functions of Hydrothermarchaeota in Hydrothermal Sediment.</title>
        <authorList>
            <person name="Zhou Z."/>
            <person name="Liu Y."/>
            <person name="Xu W."/>
            <person name="Pan J."/>
            <person name="Luo Z.H."/>
            <person name="Li M."/>
        </authorList>
    </citation>
    <scope>NUCLEOTIDE SEQUENCE [LARGE SCALE GENOMIC DNA]</scope>
    <source>
        <strain evidence="11">SpSt-477</strain>
    </source>
</reference>
<dbReference type="InterPro" id="IPR001789">
    <property type="entry name" value="Sig_transdc_resp-reg_receiver"/>
</dbReference>
<evidence type="ECO:0000256" key="5">
    <source>
        <dbReference type="ARBA" id="ARBA00023015"/>
    </source>
</evidence>
<dbReference type="Gene3D" id="3.30.565.10">
    <property type="entry name" value="Histidine kinase-like ATPase, C-terminal domain"/>
    <property type="match status" value="1"/>
</dbReference>
<evidence type="ECO:0000256" key="3">
    <source>
        <dbReference type="ARBA" id="ARBA00022553"/>
    </source>
</evidence>
<dbReference type="PROSITE" id="PS50110">
    <property type="entry name" value="RESPONSE_REGULATORY"/>
    <property type="match status" value="1"/>
</dbReference>
<feature type="coiled-coil region" evidence="8">
    <location>
        <begin position="131"/>
        <end position="162"/>
    </location>
</feature>
<dbReference type="PANTHER" id="PTHR43547">
    <property type="entry name" value="TWO-COMPONENT HISTIDINE KINASE"/>
    <property type="match status" value="1"/>
</dbReference>
<evidence type="ECO:0000313" key="11">
    <source>
        <dbReference type="EMBL" id="HGU34406.1"/>
    </source>
</evidence>
<keyword evidence="6" id="KW-0804">Transcription</keyword>
<keyword evidence="3 7" id="KW-0597">Phosphoprotein</keyword>
<evidence type="ECO:0000256" key="4">
    <source>
        <dbReference type="ARBA" id="ARBA00023012"/>
    </source>
</evidence>
<accession>A0A7C4RUC7</accession>
<gene>
    <name evidence="11" type="ORF">ENS29_16400</name>
</gene>
<dbReference type="InterPro" id="IPR036890">
    <property type="entry name" value="HATPase_C_sf"/>
</dbReference>
<protein>
    <recommendedName>
        <fullName evidence="2">histidine kinase</fullName>
        <ecNumber evidence="2">2.7.13.3</ecNumber>
    </recommendedName>
</protein>
<dbReference type="Pfam" id="PF00072">
    <property type="entry name" value="Response_reg"/>
    <property type="match status" value="1"/>
</dbReference>
<evidence type="ECO:0000256" key="1">
    <source>
        <dbReference type="ARBA" id="ARBA00000085"/>
    </source>
</evidence>
<dbReference type="EMBL" id="DSUH01000376">
    <property type="protein sequence ID" value="HGU34406.1"/>
    <property type="molecule type" value="Genomic_DNA"/>
</dbReference>
<feature type="domain" description="Histidine kinase" evidence="9">
    <location>
        <begin position="171"/>
        <end position="389"/>
    </location>
</feature>
<evidence type="ECO:0000256" key="6">
    <source>
        <dbReference type="ARBA" id="ARBA00023163"/>
    </source>
</evidence>
<comment type="catalytic activity">
    <reaction evidence="1">
        <text>ATP + protein L-histidine = ADP + protein N-phospho-L-histidine.</text>
        <dbReference type="EC" id="2.7.13.3"/>
    </reaction>
</comment>
<comment type="caution">
    <text evidence="11">The sequence shown here is derived from an EMBL/GenBank/DDBJ whole genome shotgun (WGS) entry which is preliminary data.</text>
</comment>
<dbReference type="GO" id="GO:0000155">
    <property type="term" value="F:phosphorelay sensor kinase activity"/>
    <property type="evidence" value="ECO:0007669"/>
    <property type="project" value="TreeGrafter"/>
</dbReference>